<protein>
    <submittedName>
        <fullName evidence="2">Uncharacterized protein</fullName>
    </submittedName>
</protein>
<name>A0AAV5LXA4_9ROSI</name>
<gene>
    <name evidence="2" type="ORF">SLEP1_g49580</name>
</gene>
<feature type="compositionally biased region" description="Low complexity" evidence="1">
    <location>
        <begin position="13"/>
        <end position="24"/>
    </location>
</feature>
<dbReference type="EMBL" id="BPVZ01000156">
    <property type="protein sequence ID" value="GKV42143.1"/>
    <property type="molecule type" value="Genomic_DNA"/>
</dbReference>
<evidence type="ECO:0000313" key="2">
    <source>
        <dbReference type="EMBL" id="GKV42143.1"/>
    </source>
</evidence>
<keyword evidence="3" id="KW-1185">Reference proteome</keyword>
<sequence>MPTQTQREKITTSFRSSPMMSMSRIRLDPSKKWENRKHRGENDVGKNGGSSPPRIFVTRNQRTWTRRHSGVQLIFFFW</sequence>
<reference evidence="2 3" key="1">
    <citation type="journal article" date="2021" name="Commun. Biol.">
        <title>The genome of Shorea leprosula (Dipterocarpaceae) highlights the ecological relevance of drought in aseasonal tropical rainforests.</title>
        <authorList>
            <person name="Ng K.K.S."/>
            <person name="Kobayashi M.J."/>
            <person name="Fawcett J.A."/>
            <person name="Hatakeyama M."/>
            <person name="Paape T."/>
            <person name="Ng C.H."/>
            <person name="Ang C.C."/>
            <person name="Tnah L.H."/>
            <person name="Lee C.T."/>
            <person name="Nishiyama T."/>
            <person name="Sese J."/>
            <person name="O'Brien M.J."/>
            <person name="Copetti D."/>
            <person name="Mohd Noor M.I."/>
            <person name="Ong R.C."/>
            <person name="Putra M."/>
            <person name="Sireger I.Z."/>
            <person name="Indrioko S."/>
            <person name="Kosugi Y."/>
            <person name="Izuno A."/>
            <person name="Isagi Y."/>
            <person name="Lee S.L."/>
            <person name="Shimizu K.K."/>
        </authorList>
    </citation>
    <scope>NUCLEOTIDE SEQUENCE [LARGE SCALE GENOMIC DNA]</scope>
    <source>
        <strain evidence="2">214</strain>
    </source>
</reference>
<comment type="caution">
    <text evidence="2">The sequence shown here is derived from an EMBL/GenBank/DDBJ whole genome shotgun (WGS) entry which is preliminary data.</text>
</comment>
<dbReference type="Proteomes" id="UP001054252">
    <property type="component" value="Unassembled WGS sequence"/>
</dbReference>
<feature type="compositionally biased region" description="Basic and acidic residues" evidence="1">
    <location>
        <begin position="1"/>
        <end position="10"/>
    </location>
</feature>
<dbReference type="AlphaFoldDB" id="A0AAV5LXA4"/>
<feature type="region of interest" description="Disordered" evidence="1">
    <location>
        <begin position="1"/>
        <end position="55"/>
    </location>
</feature>
<evidence type="ECO:0000313" key="3">
    <source>
        <dbReference type="Proteomes" id="UP001054252"/>
    </source>
</evidence>
<organism evidence="2 3">
    <name type="scientific">Rubroshorea leprosula</name>
    <dbReference type="NCBI Taxonomy" id="152421"/>
    <lineage>
        <taxon>Eukaryota</taxon>
        <taxon>Viridiplantae</taxon>
        <taxon>Streptophyta</taxon>
        <taxon>Embryophyta</taxon>
        <taxon>Tracheophyta</taxon>
        <taxon>Spermatophyta</taxon>
        <taxon>Magnoliopsida</taxon>
        <taxon>eudicotyledons</taxon>
        <taxon>Gunneridae</taxon>
        <taxon>Pentapetalae</taxon>
        <taxon>rosids</taxon>
        <taxon>malvids</taxon>
        <taxon>Malvales</taxon>
        <taxon>Dipterocarpaceae</taxon>
        <taxon>Rubroshorea</taxon>
    </lineage>
</organism>
<accession>A0AAV5LXA4</accession>
<evidence type="ECO:0000256" key="1">
    <source>
        <dbReference type="SAM" id="MobiDB-lite"/>
    </source>
</evidence>
<proteinExistence type="predicted"/>